<reference evidence="1 2" key="1">
    <citation type="submission" date="2018-10" db="EMBL/GenBank/DDBJ databases">
        <title>Comamonadaceae CDC group NO-1 genome sequencing and assembly.</title>
        <authorList>
            <person name="Bernier A.-M."/>
            <person name="Bernard K."/>
        </authorList>
    </citation>
    <scope>NUCLEOTIDE SEQUENCE [LARGE SCALE GENOMIC DNA]</scope>
    <source>
        <strain evidence="1 2">NML180582</strain>
    </source>
</reference>
<sequence>MDDKISEIMKTDWFGDSDIELMWLLRECGLDNISGNLNIGDLISIATPFSGDLALKMKQMYGDGLD</sequence>
<name>A0A3M6QVI8_9BURK</name>
<dbReference type="EMBL" id="RDQJ01000059">
    <property type="protein sequence ID" value="RMX07040.1"/>
    <property type="molecule type" value="Genomic_DNA"/>
</dbReference>
<accession>A0A3M6QVI8</accession>
<protein>
    <submittedName>
        <fullName evidence="1">Uncharacterized protein</fullName>
    </submittedName>
</protein>
<comment type="caution">
    <text evidence="1">The sequence shown here is derived from an EMBL/GenBank/DDBJ whole genome shotgun (WGS) entry which is preliminary data.</text>
</comment>
<proteinExistence type="predicted"/>
<organism evidence="1 2">
    <name type="scientific">Vandammella animalimorsus</name>
    <dbReference type="NCBI Taxonomy" id="2029117"/>
    <lineage>
        <taxon>Bacteria</taxon>
        <taxon>Pseudomonadati</taxon>
        <taxon>Pseudomonadota</taxon>
        <taxon>Betaproteobacteria</taxon>
        <taxon>Burkholderiales</taxon>
        <taxon>Comamonadaceae</taxon>
        <taxon>Vandammella</taxon>
    </lineage>
</organism>
<gene>
    <name evidence="1" type="ORF">EBQ34_14945</name>
</gene>
<dbReference type="Proteomes" id="UP000275180">
    <property type="component" value="Unassembled WGS sequence"/>
</dbReference>
<evidence type="ECO:0000313" key="1">
    <source>
        <dbReference type="EMBL" id="RMX07040.1"/>
    </source>
</evidence>
<dbReference type="AlphaFoldDB" id="A0A3M6QVI8"/>
<evidence type="ECO:0000313" key="2">
    <source>
        <dbReference type="Proteomes" id="UP000275180"/>
    </source>
</evidence>